<dbReference type="EMBL" id="CM045865">
    <property type="protein sequence ID" value="KAI7962461.1"/>
    <property type="molecule type" value="Genomic_DNA"/>
</dbReference>
<accession>A0ACC0EYW2</accession>
<protein>
    <submittedName>
        <fullName evidence="1">Uncharacterized protein</fullName>
    </submittedName>
</protein>
<dbReference type="Proteomes" id="UP001060170">
    <property type="component" value="Chromosome 1"/>
</dbReference>
<evidence type="ECO:0000313" key="2">
    <source>
        <dbReference type="Proteomes" id="UP001060170"/>
    </source>
</evidence>
<gene>
    <name evidence="1" type="ORF">MJO28_000555</name>
</gene>
<reference evidence="2" key="1">
    <citation type="journal article" date="2018" name="BMC Genomics">
        <title>Genomic insights into host adaptation between the wheat stripe rust pathogen (Puccinia striiformis f. sp. tritici) and the barley stripe rust pathogen (Puccinia striiformis f. sp. hordei).</title>
        <authorList>
            <person name="Xia C."/>
            <person name="Wang M."/>
            <person name="Yin C."/>
            <person name="Cornejo O.E."/>
            <person name="Hulbert S.H."/>
            <person name="Chen X."/>
        </authorList>
    </citation>
    <scope>NUCLEOTIDE SEQUENCE [LARGE SCALE GENOMIC DNA]</scope>
    <source>
        <strain evidence="2">93-210</strain>
    </source>
</reference>
<reference evidence="2" key="2">
    <citation type="journal article" date="2018" name="Mol. Plant Microbe Interact.">
        <title>Genome sequence resources for the wheat stripe rust pathogen (Puccinia striiformis f. sp. tritici) and the barley stripe rust pathogen (Puccinia striiformis f. sp. hordei).</title>
        <authorList>
            <person name="Xia C."/>
            <person name="Wang M."/>
            <person name="Yin C."/>
            <person name="Cornejo O.E."/>
            <person name="Hulbert S.H."/>
            <person name="Chen X."/>
        </authorList>
    </citation>
    <scope>NUCLEOTIDE SEQUENCE [LARGE SCALE GENOMIC DNA]</scope>
    <source>
        <strain evidence="2">93-210</strain>
    </source>
</reference>
<name>A0ACC0EYW2_9BASI</name>
<evidence type="ECO:0000313" key="1">
    <source>
        <dbReference type="EMBL" id="KAI7962461.1"/>
    </source>
</evidence>
<reference evidence="1 2" key="3">
    <citation type="journal article" date="2022" name="Microbiol. Spectr.">
        <title>Folding features and dynamics of 3D genome architecture in plant fungal pathogens.</title>
        <authorList>
            <person name="Xia C."/>
        </authorList>
    </citation>
    <scope>NUCLEOTIDE SEQUENCE [LARGE SCALE GENOMIC DNA]</scope>
    <source>
        <strain evidence="1 2">93-210</strain>
    </source>
</reference>
<proteinExistence type="predicted"/>
<organism evidence="1 2">
    <name type="scientific">Puccinia striiformis f. sp. tritici</name>
    <dbReference type="NCBI Taxonomy" id="168172"/>
    <lineage>
        <taxon>Eukaryota</taxon>
        <taxon>Fungi</taxon>
        <taxon>Dikarya</taxon>
        <taxon>Basidiomycota</taxon>
        <taxon>Pucciniomycotina</taxon>
        <taxon>Pucciniomycetes</taxon>
        <taxon>Pucciniales</taxon>
        <taxon>Pucciniaceae</taxon>
        <taxon>Puccinia</taxon>
    </lineage>
</organism>
<keyword evidence="2" id="KW-1185">Reference proteome</keyword>
<sequence length="94" mass="10462">MTKPNSDWQDKSPPHPTREAQLPANQAVFTHTDSQRALSLLVAPFPSVNQTGQSNNCPSALAEETLPKNPSMCDWSFELPSQQQRGRCRPCSRL</sequence>
<comment type="caution">
    <text evidence="1">The sequence shown here is derived from an EMBL/GenBank/DDBJ whole genome shotgun (WGS) entry which is preliminary data.</text>
</comment>